<dbReference type="Pfam" id="PF07213">
    <property type="entry name" value="DAP10"/>
    <property type="match status" value="1"/>
</dbReference>
<dbReference type="Proteomes" id="UP001266305">
    <property type="component" value="Unassembled WGS sequence"/>
</dbReference>
<organism evidence="15 16">
    <name type="scientific">Saguinus oedipus</name>
    <name type="common">Cotton-top tamarin</name>
    <name type="synonym">Oedipomidas oedipus</name>
    <dbReference type="NCBI Taxonomy" id="9490"/>
    <lineage>
        <taxon>Eukaryota</taxon>
        <taxon>Metazoa</taxon>
        <taxon>Chordata</taxon>
        <taxon>Craniata</taxon>
        <taxon>Vertebrata</taxon>
        <taxon>Euteleostomi</taxon>
        <taxon>Mammalia</taxon>
        <taxon>Eutheria</taxon>
        <taxon>Euarchontoglires</taxon>
        <taxon>Primates</taxon>
        <taxon>Haplorrhini</taxon>
        <taxon>Platyrrhini</taxon>
        <taxon>Cebidae</taxon>
        <taxon>Callitrichinae</taxon>
        <taxon>Saguinus</taxon>
    </lineage>
</organism>
<keyword evidence="4" id="KW-0597">Phosphoprotein</keyword>
<feature type="chain" id="PRO_5045043892" description="Hematopoietic cell signal transducer" evidence="14">
    <location>
        <begin position="19"/>
        <end position="117"/>
    </location>
</feature>
<evidence type="ECO:0000256" key="10">
    <source>
        <dbReference type="ARBA" id="ARBA00023180"/>
    </source>
</evidence>
<accession>A0ABQ9TU01</accession>
<evidence type="ECO:0000256" key="9">
    <source>
        <dbReference type="ARBA" id="ARBA00023157"/>
    </source>
</evidence>
<dbReference type="PANTHER" id="PTHR21409:SF1">
    <property type="entry name" value="HEMATOPOIETIC CELL SIGNAL TRANSDUCER"/>
    <property type="match status" value="1"/>
</dbReference>
<keyword evidence="16" id="KW-1185">Reference proteome</keyword>
<comment type="caution">
    <text evidence="15">The sequence shown here is derived from an EMBL/GenBank/DDBJ whole genome shotgun (WGS) entry which is preliminary data.</text>
</comment>
<comment type="subcellular location">
    <subcellularLocation>
        <location evidence="1">Membrane</location>
        <topology evidence="1">Single-pass type I membrane protein</topology>
    </subcellularLocation>
</comment>
<evidence type="ECO:0000256" key="7">
    <source>
        <dbReference type="ARBA" id="ARBA00022989"/>
    </source>
</evidence>
<keyword evidence="9" id="KW-1015">Disulfide bond</keyword>
<comment type="similarity">
    <text evidence="2">Belongs to the DAP10 family.</text>
</comment>
<feature type="transmembrane region" description="Helical" evidence="13">
    <location>
        <begin position="34"/>
        <end position="58"/>
    </location>
</feature>
<protein>
    <recommendedName>
        <fullName evidence="3">Hematopoietic cell signal transducer</fullName>
    </recommendedName>
    <alternativeName>
        <fullName evidence="12">DNAX-activation protein 10</fullName>
    </alternativeName>
    <alternativeName>
        <fullName evidence="11">Membrane protein DAP10</fullName>
    </alternativeName>
</protein>
<evidence type="ECO:0000256" key="3">
    <source>
        <dbReference type="ARBA" id="ARBA00018050"/>
    </source>
</evidence>
<evidence type="ECO:0000256" key="6">
    <source>
        <dbReference type="ARBA" id="ARBA00022729"/>
    </source>
</evidence>
<keyword evidence="8 13" id="KW-0472">Membrane</keyword>
<evidence type="ECO:0000313" key="16">
    <source>
        <dbReference type="Proteomes" id="UP001266305"/>
    </source>
</evidence>
<evidence type="ECO:0000256" key="1">
    <source>
        <dbReference type="ARBA" id="ARBA00004479"/>
    </source>
</evidence>
<keyword evidence="10" id="KW-0325">Glycoprotein</keyword>
<dbReference type="EMBL" id="JASSZA010000019">
    <property type="protein sequence ID" value="KAK2088265.1"/>
    <property type="molecule type" value="Genomic_DNA"/>
</dbReference>
<evidence type="ECO:0000256" key="8">
    <source>
        <dbReference type="ARBA" id="ARBA00023136"/>
    </source>
</evidence>
<evidence type="ECO:0000256" key="2">
    <source>
        <dbReference type="ARBA" id="ARBA00006724"/>
    </source>
</evidence>
<dbReference type="InterPro" id="IPR009861">
    <property type="entry name" value="HCST"/>
</dbReference>
<evidence type="ECO:0000256" key="12">
    <source>
        <dbReference type="ARBA" id="ARBA00031263"/>
    </source>
</evidence>
<keyword evidence="7 13" id="KW-1133">Transmembrane helix</keyword>
<evidence type="ECO:0000256" key="14">
    <source>
        <dbReference type="SAM" id="SignalP"/>
    </source>
</evidence>
<dbReference type="PANTHER" id="PTHR21409">
    <property type="entry name" value="HEMATOPOIETIC CELL SIGNAL TRANSDUCER"/>
    <property type="match status" value="1"/>
</dbReference>
<evidence type="ECO:0000313" key="15">
    <source>
        <dbReference type="EMBL" id="KAK2088265.1"/>
    </source>
</evidence>
<sequence>MVLPGHILFLLLLSVAAAQTTPGSCSGCGPLSLPLLAGLVAADAVVSLLVVGAVFLCARPRRSPAQGFMLSLPYPQKMAKSTSTCRAGADPPAAWTFASDPLILDDVWWHRNLPPNF</sequence>
<evidence type="ECO:0000256" key="4">
    <source>
        <dbReference type="ARBA" id="ARBA00022553"/>
    </source>
</evidence>
<name>A0ABQ9TU01_SAGOE</name>
<keyword evidence="5 13" id="KW-0812">Transmembrane</keyword>
<keyword evidence="6 14" id="KW-0732">Signal</keyword>
<evidence type="ECO:0000256" key="11">
    <source>
        <dbReference type="ARBA" id="ARBA00031053"/>
    </source>
</evidence>
<gene>
    <name evidence="15" type="ORF">P7K49_034172</name>
</gene>
<evidence type="ECO:0000256" key="5">
    <source>
        <dbReference type="ARBA" id="ARBA00022692"/>
    </source>
</evidence>
<reference evidence="15 16" key="1">
    <citation type="submission" date="2023-05" db="EMBL/GenBank/DDBJ databases">
        <title>B98-5 Cell Line De Novo Hybrid Assembly: An Optical Mapping Approach.</title>
        <authorList>
            <person name="Kananen K."/>
            <person name="Auerbach J.A."/>
            <person name="Kautto E."/>
            <person name="Blachly J.S."/>
        </authorList>
    </citation>
    <scope>NUCLEOTIDE SEQUENCE [LARGE SCALE GENOMIC DNA]</scope>
    <source>
        <strain evidence="15">B95-8</strain>
        <tissue evidence="15">Cell line</tissue>
    </source>
</reference>
<proteinExistence type="inferred from homology"/>
<feature type="signal peptide" evidence="14">
    <location>
        <begin position="1"/>
        <end position="18"/>
    </location>
</feature>
<evidence type="ECO:0000256" key="13">
    <source>
        <dbReference type="SAM" id="Phobius"/>
    </source>
</evidence>